<dbReference type="EMBL" id="OENE01000033">
    <property type="protein sequence ID" value="SOU89366.1"/>
    <property type="molecule type" value="Genomic_DNA"/>
</dbReference>
<name>A0A2I2MA80_9FLAO</name>
<dbReference type="AlphaFoldDB" id="A0A2I2MA80"/>
<sequence length="86" mass="10182">MKIELDEYCPCCDYNTFEKGERLQYSICPICFWEDDPIQFEEPDYIGGANRVSLIQARKNFIDFGSCEKDMIKNCRKPNKNDIKKQ</sequence>
<dbReference type="Proteomes" id="UP000490060">
    <property type="component" value="Unassembled WGS sequence"/>
</dbReference>
<accession>A0A2I2MA80</accession>
<proteinExistence type="predicted"/>
<organism evidence="2 3">
    <name type="scientific">Tenacibaculum finnmarkense genomovar ulcerans</name>
    <dbReference type="NCBI Taxonomy" id="2781388"/>
    <lineage>
        <taxon>Bacteria</taxon>
        <taxon>Pseudomonadati</taxon>
        <taxon>Bacteroidota</taxon>
        <taxon>Flavobacteriia</taxon>
        <taxon>Flavobacteriales</taxon>
        <taxon>Flavobacteriaceae</taxon>
        <taxon>Tenacibaculum</taxon>
        <taxon>Tenacibaculum finnmarkense</taxon>
    </lineage>
</organism>
<gene>
    <name evidence="2" type="ORF">TNO010_390002</name>
</gene>
<dbReference type="InterPro" id="IPR025983">
    <property type="entry name" value="Cys_rich_CPCC"/>
</dbReference>
<dbReference type="GeneID" id="86820019"/>
<dbReference type="RefSeq" id="WP_172505638.1">
    <property type="nucleotide sequence ID" value="NZ_JAJHTE010000127.1"/>
</dbReference>
<evidence type="ECO:0000259" key="1">
    <source>
        <dbReference type="Pfam" id="PF14206"/>
    </source>
</evidence>
<feature type="domain" description="Cysteine-rich CPCC" evidence="1">
    <location>
        <begin position="8"/>
        <end position="81"/>
    </location>
</feature>
<dbReference type="Pfam" id="PF14206">
    <property type="entry name" value="Cys_rich_CPCC"/>
    <property type="match status" value="1"/>
</dbReference>
<evidence type="ECO:0000313" key="3">
    <source>
        <dbReference type="Proteomes" id="UP000490060"/>
    </source>
</evidence>
<protein>
    <recommendedName>
        <fullName evidence="1">Cysteine-rich CPCC domain-containing protein</fullName>
    </recommendedName>
</protein>
<reference evidence="2 3" key="1">
    <citation type="submission" date="2017-11" db="EMBL/GenBank/DDBJ databases">
        <authorList>
            <person name="Duchaud E."/>
        </authorList>
    </citation>
    <scope>NUCLEOTIDE SEQUENCE [LARGE SCALE GENOMIC DNA]</scope>
    <source>
        <strain evidence="2 3">TNO010</strain>
    </source>
</reference>
<evidence type="ECO:0000313" key="2">
    <source>
        <dbReference type="EMBL" id="SOU89366.1"/>
    </source>
</evidence>